<proteinExistence type="predicted"/>
<name>A0ABR1Z6R7_9ROSI</name>
<reference evidence="2 3" key="1">
    <citation type="journal article" date="2024" name="G3 (Bethesda)">
        <title>Genome assembly of Hibiscus sabdariffa L. provides insights into metabolisms of medicinal natural products.</title>
        <authorList>
            <person name="Kim T."/>
        </authorList>
    </citation>
    <scope>NUCLEOTIDE SEQUENCE [LARGE SCALE GENOMIC DNA]</scope>
    <source>
        <strain evidence="2">TK-2024</strain>
        <tissue evidence="2">Old leaves</tissue>
    </source>
</reference>
<feature type="region of interest" description="Disordered" evidence="1">
    <location>
        <begin position="1"/>
        <end position="38"/>
    </location>
</feature>
<accession>A0ABR1Z6R7</accession>
<evidence type="ECO:0000256" key="1">
    <source>
        <dbReference type="SAM" id="MobiDB-lite"/>
    </source>
</evidence>
<comment type="caution">
    <text evidence="2">The sequence shown here is derived from an EMBL/GenBank/DDBJ whole genome shotgun (WGS) entry which is preliminary data.</text>
</comment>
<dbReference type="EMBL" id="JBBPBM010002766">
    <property type="protein sequence ID" value="KAK8474838.1"/>
    <property type="molecule type" value="Genomic_DNA"/>
</dbReference>
<evidence type="ECO:0000313" key="2">
    <source>
        <dbReference type="EMBL" id="KAK8474838.1"/>
    </source>
</evidence>
<dbReference type="Proteomes" id="UP001472677">
    <property type="component" value="Unassembled WGS sequence"/>
</dbReference>
<feature type="region of interest" description="Disordered" evidence="1">
    <location>
        <begin position="60"/>
        <end position="80"/>
    </location>
</feature>
<keyword evidence="3" id="KW-1185">Reference proteome</keyword>
<sequence length="99" mass="11007">MKKRCRGHSGPNRLEVGVMDQAIPPIPHVPKEKEKETSQVKCLHSIRAILEGVKGGLDLRDAKGAQPRTKASRSDTATNRKTVLSKTPCKYANLWKPQH</sequence>
<gene>
    <name evidence="2" type="ORF">V6N12_036922</name>
</gene>
<organism evidence="2 3">
    <name type="scientific">Hibiscus sabdariffa</name>
    <name type="common">roselle</name>
    <dbReference type="NCBI Taxonomy" id="183260"/>
    <lineage>
        <taxon>Eukaryota</taxon>
        <taxon>Viridiplantae</taxon>
        <taxon>Streptophyta</taxon>
        <taxon>Embryophyta</taxon>
        <taxon>Tracheophyta</taxon>
        <taxon>Spermatophyta</taxon>
        <taxon>Magnoliopsida</taxon>
        <taxon>eudicotyledons</taxon>
        <taxon>Gunneridae</taxon>
        <taxon>Pentapetalae</taxon>
        <taxon>rosids</taxon>
        <taxon>malvids</taxon>
        <taxon>Malvales</taxon>
        <taxon>Malvaceae</taxon>
        <taxon>Malvoideae</taxon>
        <taxon>Hibiscus</taxon>
    </lineage>
</organism>
<evidence type="ECO:0000313" key="3">
    <source>
        <dbReference type="Proteomes" id="UP001472677"/>
    </source>
</evidence>
<protein>
    <submittedName>
        <fullName evidence="2">Uncharacterized protein</fullName>
    </submittedName>
</protein>
<feature type="compositionally biased region" description="Basic and acidic residues" evidence="1">
    <location>
        <begin position="29"/>
        <end position="38"/>
    </location>
</feature>